<accession>A0A9W8CD19</accession>
<reference evidence="11 12" key="1">
    <citation type="submission" date="2022-10" db="EMBL/GenBank/DDBJ databases">
        <title>WGS assembly of Paspalum vaginatum 540-79.</title>
        <authorList>
            <person name="Sun G."/>
            <person name="Wase N."/>
            <person name="Shu S."/>
            <person name="Jenkins J."/>
            <person name="Zhou B."/>
            <person name="Torres-Rodriguez J."/>
            <person name="Chen C."/>
            <person name="Sandor L."/>
            <person name="Plott C."/>
            <person name="Yoshinga Y."/>
            <person name="Daum C."/>
            <person name="Qi P."/>
            <person name="Barry K."/>
            <person name="Lipzen A."/>
            <person name="Berry L."/>
            <person name="Pedersen C."/>
            <person name="Gottilla T."/>
            <person name="Foltz A."/>
            <person name="Yu H."/>
            <person name="O'Malley R."/>
            <person name="Zhang C."/>
            <person name="Devos K."/>
            <person name="Sigmon B."/>
            <person name="Yu B."/>
            <person name="Obata T."/>
            <person name="Schmutz J."/>
            <person name="Schnable J."/>
        </authorList>
    </citation>
    <scope>NUCLEOTIDE SEQUENCE [LARGE SCALE GENOMIC DNA]</scope>
    <source>
        <strain evidence="12">cv. 540-79</strain>
    </source>
</reference>
<dbReference type="GO" id="GO:0006952">
    <property type="term" value="P:defense response"/>
    <property type="evidence" value="ECO:0007669"/>
    <property type="project" value="UniProtKB-KW"/>
</dbReference>
<evidence type="ECO:0000259" key="10">
    <source>
        <dbReference type="Pfam" id="PF23598"/>
    </source>
</evidence>
<dbReference type="InterPro" id="IPR042197">
    <property type="entry name" value="Apaf_helical"/>
</dbReference>
<dbReference type="Gene3D" id="1.20.5.4130">
    <property type="match status" value="1"/>
</dbReference>
<dbReference type="InterPro" id="IPR036388">
    <property type="entry name" value="WH-like_DNA-bd_sf"/>
</dbReference>
<keyword evidence="3" id="KW-0677">Repeat</keyword>
<name>A0A9W8CD19_9POAL</name>
<dbReference type="OrthoDB" id="6161812at2759"/>
<dbReference type="CDD" id="cd14798">
    <property type="entry name" value="RX-CC_like"/>
    <property type="match status" value="1"/>
</dbReference>
<evidence type="ECO:0000256" key="5">
    <source>
        <dbReference type="ARBA" id="ARBA00022821"/>
    </source>
</evidence>
<dbReference type="PANTHER" id="PTHR19338">
    <property type="entry name" value="TRANSLOCASE OF INNER MITOCHONDRIAL MEMBRANE 13 HOMOLOG"/>
    <property type="match status" value="1"/>
</dbReference>
<dbReference type="InterPro" id="IPR038005">
    <property type="entry name" value="RX-like_CC"/>
</dbReference>
<sequence>MSTMVASAYKGVIESVLAKLKDLTTGDMCASFIGVCSGDVLFLRDELPAMNALLRKLDDADELDPEARNWRNQVREMAYDIEDCIGDFTSNAAAGFLDRVSHFLRTCRAHLEAAWQIKELRTRLQEINERRKRYKVDRCCARATATTVVVDPRISAFYKEAASLVGIDEPKRELTELVMDEEERLKVMSIVGFGGLGNTTLASQVYRQVGGQFSGKAFVSVSQKPDMVRLLTSVLFQLKQHPSDACGVQDLINSLREYLQDKRYFIIVDDLWDVPSWNIIACAFPQNNQRSRVIITTRLGDVARTCSSDHGCIHNMNPLNEQDSRKLFFNRIFGSKDGCPPHLTEVSCKILKKRGGLPLAIVTVASILACQPTRLEEQWEYIQNSLSSNKFSRQSTLEDMMHILELSYKSLPHHLKACFLYLGAYPEDSVITKVELNGGSMIQLPYQQGHCTEVSYCKDKIRWLTIDLNGVVDDTMAMTITRKVSQVRSLAVFGGTRYLKVECKECLLDGDIPSQVSIVLPSQIRRLQHLETLELPWVSDCSIPSISCITDLPPLTHLMSRQHKGGMLDEIGKVKSLRTLHGFNLPVSSIENINGLGELTNLSDFCSLERLGNLKVLSVRSNSVAYCADAMSSWISPPFPNIEKLDLLDWTFSKVPRRIGQLHCLRELALGAKQILQEDVNMVGTMLPFLVYLSLRVIPTSMPVKGGGSSSIVIEGCTGFMALRLFCFDSRSMSSLEFRAGAMPQLRRAAAATPVGLEQLSCLEEIRVLTASASSAVAAGCESVEDRSAVVNCVFHDAANALPSHPTLFLLPRIRSLSDHVNCCKINMETIVCK</sequence>
<evidence type="ECO:0000313" key="12">
    <source>
        <dbReference type="Proteomes" id="UP001164776"/>
    </source>
</evidence>
<dbReference type="EMBL" id="MU629896">
    <property type="protein sequence ID" value="KAJ1254784.1"/>
    <property type="molecule type" value="Genomic_DNA"/>
</dbReference>
<keyword evidence="5" id="KW-0611">Plant defense</keyword>
<dbReference type="GO" id="GO:0051707">
    <property type="term" value="P:response to other organism"/>
    <property type="evidence" value="ECO:0007669"/>
    <property type="project" value="UniProtKB-ARBA"/>
</dbReference>
<dbReference type="SUPFAM" id="SSF52058">
    <property type="entry name" value="L domain-like"/>
    <property type="match status" value="1"/>
</dbReference>
<dbReference type="GO" id="GO:0043531">
    <property type="term" value="F:ADP binding"/>
    <property type="evidence" value="ECO:0007669"/>
    <property type="project" value="InterPro"/>
</dbReference>
<evidence type="ECO:0000313" key="11">
    <source>
        <dbReference type="EMBL" id="KAJ1254784.1"/>
    </source>
</evidence>
<evidence type="ECO:0000256" key="6">
    <source>
        <dbReference type="ARBA" id="ARBA00023054"/>
    </source>
</evidence>
<evidence type="ECO:0000259" key="8">
    <source>
        <dbReference type="Pfam" id="PF00931"/>
    </source>
</evidence>
<dbReference type="InterPro" id="IPR055414">
    <property type="entry name" value="LRR_R13L4/SHOC2-like"/>
</dbReference>
<dbReference type="PRINTS" id="PR00364">
    <property type="entry name" value="DISEASERSIST"/>
</dbReference>
<keyword evidence="6 7" id="KW-0175">Coiled coil</keyword>
<protein>
    <submittedName>
        <fullName evidence="11">Uncharacterized protein</fullName>
    </submittedName>
</protein>
<dbReference type="InterPro" id="IPR041118">
    <property type="entry name" value="Rx_N"/>
</dbReference>
<evidence type="ECO:0000256" key="3">
    <source>
        <dbReference type="ARBA" id="ARBA00022737"/>
    </source>
</evidence>
<dbReference type="InterPro" id="IPR027417">
    <property type="entry name" value="P-loop_NTPase"/>
</dbReference>
<dbReference type="InterPro" id="IPR032675">
    <property type="entry name" value="LRR_dom_sf"/>
</dbReference>
<dbReference type="Gene3D" id="1.10.8.430">
    <property type="entry name" value="Helical domain of apoptotic protease-activating factors"/>
    <property type="match status" value="1"/>
</dbReference>
<evidence type="ECO:0000256" key="1">
    <source>
        <dbReference type="ARBA" id="ARBA00008894"/>
    </source>
</evidence>
<dbReference type="Gene3D" id="3.80.10.10">
    <property type="entry name" value="Ribonuclease Inhibitor"/>
    <property type="match status" value="1"/>
</dbReference>
<evidence type="ECO:0000259" key="9">
    <source>
        <dbReference type="Pfam" id="PF18052"/>
    </source>
</evidence>
<feature type="domain" description="NB-ARC" evidence="8">
    <location>
        <begin position="171"/>
        <end position="335"/>
    </location>
</feature>
<comment type="similarity">
    <text evidence="1">Belongs to the disease resistance NB-LRR family.</text>
</comment>
<organism evidence="11 12">
    <name type="scientific">Paspalum vaginatum</name>
    <name type="common">seashore paspalum</name>
    <dbReference type="NCBI Taxonomy" id="158149"/>
    <lineage>
        <taxon>Eukaryota</taxon>
        <taxon>Viridiplantae</taxon>
        <taxon>Streptophyta</taxon>
        <taxon>Embryophyta</taxon>
        <taxon>Tracheophyta</taxon>
        <taxon>Spermatophyta</taxon>
        <taxon>Magnoliopsida</taxon>
        <taxon>Liliopsida</taxon>
        <taxon>Poales</taxon>
        <taxon>Poaceae</taxon>
        <taxon>PACMAD clade</taxon>
        <taxon>Panicoideae</taxon>
        <taxon>Andropogonodae</taxon>
        <taxon>Paspaleae</taxon>
        <taxon>Paspalinae</taxon>
        <taxon>Paspalum</taxon>
    </lineage>
</organism>
<dbReference type="Gene3D" id="3.40.50.300">
    <property type="entry name" value="P-loop containing nucleotide triphosphate hydrolases"/>
    <property type="match status" value="1"/>
</dbReference>
<dbReference type="Pfam" id="PF00931">
    <property type="entry name" value="NB-ARC"/>
    <property type="match status" value="1"/>
</dbReference>
<dbReference type="Pfam" id="PF18052">
    <property type="entry name" value="Rx_N"/>
    <property type="match status" value="1"/>
</dbReference>
<dbReference type="PANTHER" id="PTHR19338:SF65">
    <property type="entry name" value="OS06G0163900 PROTEIN"/>
    <property type="match status" value="1"/>
</dbReference>
<dbReference type="Pfam" id="PF23598">
    <property type="entry name" value="LRR_14"/>
    <property type="match status" value="1"/>
</dbReference>
<feature type="coiled-coil region" evidence="7">
    <location>
        <begin position="110"/>
        <end position="137"/>
    </location>
</feature>
<dbReference type="InterPro" id="IPR002182">
    <property type="entry name" value="NB-ARC"/>
</dbReference>
<feature type="domain" description="Disease resistance N-terminal" evidence="9">
    <location>
        <begin position="12"/>
        <end position="93"/>
    </location>
</feature>
<keyword evidence="2" id="KW-0433">Leucine-rich repeat</keyword>
<keyword evidence="12" id="KW-1185">Reference proteome</keyword>
<dbReference type="Proteomes" id="UP001164776">
    <property type="component" value="Unassembled WGS sequence"/>
</dbReference>
<gene>
    <name evidence="11" type="ORF">BS78_K326800</name>
</gene>
<evidence type="ECO:0000256" key="4">
    <source>
        <dbReference type="ARBA" id="ARBA00022741"/>
    </source>
</evidence>
<dbReference type="AlphaFoldDB" id="A0A9W8CD19"/>
<proteinExistence type="inferred from homology"/>
<comment type="caution">
    <text evidence="11">The sequence shown here is derived from an EMBL/GenBank/DDBJ whole genome shotgun (WGS) entry which is preliminary data.</text>
</comment>
<evidence type="ECO:0000256" key="7">
    <source>
        <dbReference type="SAM" id="Coils"/>
    </source>
</evidence>
<feature type="domain" description="Disease resistance R13L4/SHOC-2-like LRR" evidence="10">
    <location>
        <begin position="519"/>
        <end position="808"/>
    </location>
</feature>
<keyword evidence="4" id="KW-0547">Nucleotide-binding</keyword>
<dbReference type="SUPFAM" id="SSF52540">
    <property type="entry name" value="P-loop containing nucleoside triphosphate hydrolases"/>
    <property type="match status" value="1"/>
</dbReference>
<evidence type="ECO:0000256" key="2">
    <source>
        <dbReference type="ARBA" id="ARBA00022614"/>
    </source>
</evidence>
<dbReference type="Gene3D" id="1.10.10.10">
    <property type="entry name" value="Winged helix-like DNA-binding domain superfamily/Winged helix DNA-binding domain"/>
    <property type="match status" value="1"/>
</dbReference>